<comment type="caution">
    <text evidence="2">The sequence shown here is derived from an EMBL/GenBank/DDBJ whole genome shotgun (WGS) entry which is preliminary data.</text>
</comment>
<dbReference type="EMBL" id="JACGWJ010000015">
    <property type="protein sequence ID" value="KAL0366128.1"/>
    <property type="molecule type" value="Genomic_DNA"/>
</dbReference>
<gene>
    <name evidence="2" type="ORF">Sradi_3502900</name>
</gene>
<evidence type="ECO:0000313" key="2">
    <source>
        <dbReference type="EMBL" id="KAL0366128.1"/>
    </source>
</evidence>
<protein>
    <recommendedName>
        <fullName evidence="3">Retrotransposon gag domain-containing protein</fullName>
    </recommendedName>
</protein>
<reference evidence="2" key="1">
    <citation type="submission" date="2020-06" db="EMBL/GenBank/DDBJ databases">
        <authorList>
            <person name="Li T."/>
            <person name="Hu X."/>
            <person name="Zhang T."/>
            <person name="Song X."/>
            <person name="Zhang H."/>
            <person name="Dai N."/>
            <person name="Sheng W."/>
            <person name="Hou X."/>
            <person name="Wei L."/>
        </authorList>
    </citation>
    <scope>NUCLEOTIDE SEQUENCE</scope>
    <source>
        <strain evidence="2">G02</strain>
        <tissue evidence="2">Leaf</tissue>
    </source>
</reference>
<evidence type="ECO:0008006" key="3">
    <source>
        <dbReference type="Google" id="ProtNLM"/>
    </source>
</evidence>
<reference evidence="2" key="2">
    <citation type="journal article" date="2024" name="Plant">
        <title>Genomic evolution and insights into agronomic trait innovations of Sesamum species.</title>
        <authorList>
            <person name="Miao H."/>
            <person name="Wang L."/>
            <person name="Qu L."/>
            <person name="Liu H."/>
            <person name="Sun Y."/>
            <person name="Le M."/>
            <person name="Wang Q."/>
            <person name="Wei S."/>
            <person name="Zheng Y."/>
            <person name="Lin W."/>
            <person name="Duan Y."/>
            <person name="Cao H."/>
            <person name="Xiong S."/>
            <person name="Wang X."/>
            <person name="Wei L."/>
            <person name="Li C."/>
            <person name="Ma Q."/>
            <person name="Ju M."/>
            <person name="Zhao R."/>
            <person name="Li G."/>
            <person name="Mu C."/>
            <person name="Tian Q."/>
            <person name="Mei H."/>
            <person name="Zhang T."/>
            <person name="Gao T."/>
            <person name="Zhang H."/>
        </authorList>
    </citation>
    <scope>NUCLEOTIDE SEQUENCE</scope>
    <source>
        <strain evidence="2">G02</strain>
    </source>
</reference>
<dbReference type="PANTHER" id="PTHR33223">
    <property type="entry name" value="CCHC-TYPE DOMAIN-CONTAINING PROTEIN"/>
    <property type="match status" value="1"/>
</dbReference>
<sequence length="308" mass="35538">MNSTSLMFVFPFSMPNSLSIRIVANQTLSWRSWNSNRISWRRLWETEKNSNRVEMEGTSRGDVPRREEGPSRQTDPLVQITRSELQRLVEETGRNALVQHKKRTVTPIVQEVIGRQLFKEREVEKDQQEETSREELEKGHEVFSEVGSSERDKGKKREPGISRVKVDDVGRQIERLGKQIGELKRRGEIVAQNRNFPFSNKILTEVVDPSFRMPDLPKYDGTKDPQEHVAVFELVMNLNGQSSSINAKLFVTTLTGKVQEWLTSLPSGGIETFEQLIQKFTFYFASKKRNKSGLPHICLTSCRRRMSL</sequence>
<dbReference type="PANTHER" id="PTHR33223:SF10">
    <property type="entry name" value="AMINOTRANSFERASE-LIKE PLANT MOBILE DOMAIN-CONTAINING PROTEIN"/>
    <property type="match status" value="1"/>
</dbReference>
<name>A0AAW2QFN1_SESRA</name>
<proteinExistence type="predicted"/>
<feature type="region of interest" description="Disordered" evidence="1">
    <location>
        <begin position="52"/>
        <end position="74"/>
    </location>
</feature>
<organism evidence="2">
    <name type="scientific">Sesamum radiatum</name>
    <name type="common">Black benniseed</name>
    <dbReference type="NCBI Taxonomy" id="300843"/>
    <lineage>
        <taxon>Eukaryota</taxon>
        <taxon>Viridiplantae</taxon>
        <taxon>Streptophyta</taxon>
        <taxon>Embryophyta</taxon>
        <taxon>Tracheophyta</taxon>
        <taxon>Spermatophyta</taxon>
        <taxon>Magnoliopsida</taxon>
        <taxon>eudicotyledons</taxon>
        <taxon>Gunneridae</taxon>
        <taxon>Pentapetalae</taxon>
        <taxon>asterids</taxon>
        <taxon>lamiids</taxon>
        <taxon>Lamiales</taxon>
        <taxon>Pedaliaceae</taxon>
        <taxon>Sesamum</taxon>
    </lineage>
</organism>
<accession>A0AAW2QFN1</accession>
<feature type="compositionally biased region" description="Basic and acidic residues" evidence="1">
    <location>
        <begin position="52"/>
        <end position="70"/>
    </location>
</feature>
<evidence type="ECO:0000256" key="1">
    <source>
        <dbReference type="SAM" id="MobiDB-lite"/>
    </source>
</evidence>
<feature type="region of interest" description="Disordered" evidence="1">
    <location>
        <begin position="121"/>
        <end position="164"/>
    </location>
</feature>
<dbReference type="AlphaFoldDB" id="A0AAW2QFN1"/>